<proteinExistence type="predicted"/>
<evidence type="ECO:0000259" key="2">
    <source>
        <dbReference type="PROSITE" id="PS50263"/>
    </source>
</evidence>
<dbReference type="EMBL" id="CP045809">
    <property type="protein sequence ID" value="QHN34808.1"/>
    <property type="molecule type" value="Genomic_DNA"/>
</dbReference>
<dbReference type="InterPro" id="IPR003010">
    <property type="entry name" value="C-N_Hydrolase"/>
</dbReference>
<dbReference type="PANTHER" id="PTHR43674:SF2">
    <property type="entry name" value="BETA-UREIDOPROPIONASE"/>
    <property type="match status" value="1"/>
</dbReference>
<dbReference type="RefSeq" id="WP_213248338.1">
    <property type="nucleotide sequence ID" value="NZ_CP045806.1"/>
</dbReference>
<keyword evidence="1 3" id="KW-0378">Hydrolase</keyword>
<dbReference type="Gene3D" id="3.60.110.10">
    <property type="entry name" value="Carbon-nitrogen hydrolase"/>
    <property type="match status" value="1"/>
</dbReference>
<dbReference type="InterPro" id="IPR050345">
    <property type="entry name" value="Aliph_Amidase/BUP"/>
</dbReference>
<accession>A0ABX6IG38</accession>
<keyword evidence="4" id="KW-1185">Reference proteome</keyword>
<name>A0ABX6IG38_9ACTN</name>
<evidence type="ECO:0000256" key="1">
    <source>
        <dbReference type="ARBA" id="ARBA00022801"/>
    </source>
</evidence>
<reference evidence="3" key="1">
    <citation type="journal article" date="2021" name="Nat. Microbiol.">
        <title>Cocultivation of an ultrasmall environmental parasitic bacterium with lytic ability against bacteria associated with wastewater foams.</title>
        <authorList>
            <person name="Batinovic S."/>
            <person name="Rose J.J.A."/>
            <person name="Ratcliffe J."/>
            <person name="Seviour R.J."/>
            <person name="Petrovski S."/>
        </authorList>
    </citation>
    <scope>NUCLEOTIDE SEQUENCE</scope>
    <source>
        <strain evidence="3">CON9</strain>
    </source>
</reference>
<evidence type="ECO:0000313" key="3">
    <source>
        <dbReference type="EMBL" id="QHN34808.1"/>
    </source>
</evidence>
<evidence type="ECO:0000313" key="4">
    <source>
        <dbReference type="Proteomes" id="UP001059836"/>
    </source>
</evidence>
<dbReference type="Proteomes" id="UP001059836">
    <property type="component" value="Chromosome"/>
</dbReference>
<dbReference type="SUPFAM" id="SSF56317">
    <property type="entry name" value="Carbon-nitrogen hydrolase"/>
    <property type="match status" value="1"/>
</dbReference>
<dbReference type="PROSITE" id="PS50263">
    <property type="entry name" value="CN_HYDROLASE"/>
    <property type="match status" value="1"/>
</dbReference>
<dbReference type="GO" id="GO:0016787">
    <property type="term" value="F:hydrolase activity"/>
    <property type="evidence" value="ECO:0007669"/>
    <property type="project" value="UniProtKB-KW"/>
</dbReference>
<sequence length="280" mass="30064">MPETLRLALWQCEPMPPVESLRVDYTVAENLERLEAKLAEVAGTVDLLVTPEMFIGGYNVGADAVRLRADPALRDMTVPPVDGSVADAVSHMCAKHGIAVVYGCAEIADDGSVYNAARLVDATGAHVGSHHKTHLFGDLDRAMFTAGTEPAPVIEFGGWHVGLLICYEVEFPEMVRSLAVRGADIVCVPTANMAEFNDVQRVLLPARALENQVFLAYANGVGVEGDMTYGGLSTILGPTGVSVAEKGGDPDLVTASITRTDIKRARGQFCYLDDRNRDVY</sequence>
<dbReference type="PANTHER" id="PTHR43674">
    <property type="entry name" value="NITRILASE C965.09-RELATED"/>
    <property type="match status" value="1"/>
</dbReference>
<dbReference type="CDD" id="cd07576">
    <property type="entry name" value="R-amidase_like"/>
    <property type="match status" value="1"/>
</dbReference>
<protein>
    <submittedName>
        <fullName evidence="3">Carbon-nitrogen hydrolase</fullName>
    </submittedName>
</protein>
<gene>
    <name evidence="3" type="ORF">GII31_07775</name>
</gene>
<dbReference type="InterPro" id="IPR036526">
    <property type="entry name" value="C-N_Hydrolase_sf"/>
</dbReference>
<dbReference type="Pfam" id="PF00795">
    <property type="entry name" value="CN_hydrolase"/>
    <property type="match status" value="1"/>
</dbReference>
<feature type="domain" description="CN hydrolase" evidence="2">
    <location>
        <begin position="5"/>
        <end position="259"/>
    </location>
</feature>
<organism evidence="3 4">
    <name type="scientific">Gordonia pseudamarae</name>
    <dbReference type="NCBI Taxonomy" id="2831662"/>
    <lineage>
        <taxon>Bacteria</taxon>
        <taxon>Bacillati</taxon>
        <taxon>Actinomycetota</taxon>
        <taxon>Actinomycetes</taxon>
        <taxon>Mycobacteriales</taxon>
        <taxon>Gordoniaceae</taxon>
        <taxon>Gordonia</taxon>
    </lineage>
</organism>
<dbReference type="InterPro" id="IPR044083">
    <property type="entry name" value="RamA-like"/>
</dbReference>